<dbReference type="GO" id="GO:0003677">
    <property type="term" value="F:DNA binding"/>
    <property type="evidence" value="ECO:0007669"/>
    <property type="project" value="InterPro"/>
</dbReference>
<dbReference type="PANTHER" id="PTHR35010:SF3">
    <property type="entry name" value="BLL4873 PROTEIN"/>
    <property type="match status" value="1"/>
</dbReference>
<comment type="caution">
    <text evidence="2">The sequence shown here is derived from an EMBL/GenBank/DDBJ whole genome shotgun (WGS) entry which is preliminary data.</text>
</comment>
<name>A0A6B1D6Z8_9CHLR</name>
<accession>A0A6B1D6Z8</accession>
<dbReference type="Pfam" id="PF17765">
    <property type="entry name" value="MLTR_LBD"/>
    <property type="match status" value="1"/>
</dbReference>
<dbReference type="SUPFAM" id="SSF47413">
    <property type="entry name" value="lambda repressor-like DNA-binding domains"/>
    <property type="match status" value="1"/>
</dbReference>
<sequence>MMEHETFGRIVAALRKEQINLSNGHSWSQQDLADETGLTQRIVSKIERGRQARLDGGILRELARAFNLTSLERREFFAMASEVADSEIVRTDLCNEEVFAQVWALLDDLCAPAFLLDPFADVVGVNRALLAFHNISIAELQSFKTTAVGINNLALLLASDTPLRRVLGHGWRPIALANVQQWRVATLRYRHTPRFQQLFASLSTYPDFRMLWAAGSDSEHVIEDCSRLRRCIYNHSVHGAVAYTVFTNVSLSAFGEIYLCSFVPQDLATAVLFQELAGENNHALPLTPWPNPGLASSLNEHSQ</sequence>
<dbReference type="InterPro" id="IPR001387">
    <property type="entry name" value="Cro/C1-type_HTH"/>
</dbReference>
<dbReference type="PROSITE" id="PS50943">
    <property type="entry name" value="HTH_CROC1"/>
    <property type="match status" value="1"/>
</dbReference>
<dbReference type="AlphaFoldDB" id="A0A6B1D6Z8"/>
<proteinExistence type="predicted"/>
<organism evidence="2">
    <name type="scientific">Caldilineaceae bacterium SB0661_bin_32</name>
    <dbReference type="NCBI Taxonomy" id="2605255"/>
    <lineage>
        <taxon>Bacteria</taxon>
        <taxon>Bacillati</taxon>
        <taxon>Chloroflexota</taxon>
        <taxon>Caldilineae</taxon>
        <taxon>Caldilineales</taxon>
        <taxon>Caldilineaceae</taxon>
    </lineage>
</organism>
<reference evidence="2" key="1">
    <citation type="submission" date="2019-09" db="EMBL/GenBank/DDBJ databases">
        <title>Characterisation of the sponge microbiome using genome-centric metagenomics.</title>
        <authorList>
            <person name="Engelberts J.P."/>
            <person name="Robbins S.J."/>
            <person name="De Goeij J.M."/>
            <person name="Aranda M."/>
            <person name="Bell S.C."/>
            <person name="Webster N.S."/>
        </authorList>
    </citation>
    <scope>NUCLEOTIDE SEQUENCE</scope>
    <source>
        <strain evidence="2">SB0661_bin_32</strain>
    </source>
</reference>
<dbReference type="PANTHER" id="PTHR35010">
    <property type="entry name" value="BLL4672 PROTEIN-RELATED"/>
    <property type="match status" value="1"/>
</dbReference>
<dbReference type="CDD" id="cd00093">
    <property type="entry name" value="HTH_XRE"/>
    <property type="match status" value="1"/>
</dbReference>
<evidence type="ECO:0000259" key="1">
    <source>
        <dbReference type="PROSITE" id="PS50943"/>
    </source>
</evidence>
<feature type="domain" description="HTH cro/C1-type" evidence="1">
    <location>
        <begin position="27"/>
        <end position="73"/>
    </location>
</feature>
<dbReference type="EMBL" id="VXMH01000052">
    <property type="protein sequence ID" value="MYC95334.1"/>
    <property type="molecule type" value="Genomic_DNA"/>
</dbReference>
<protein>
    <submittedName>
        <fullName evidence="2">Helix-turn-helix transcriptional regulator</fullName>
    </submittedName>
</protein>
<dbReference type="SMART" id="SM00530">
    <property type="entry name" value="HTH_XRE"/>
    <property type="match status" value="1"/>
</dbReference>
<gene>
    <name evidence="2" type="ORF">F4X14_10205</name>
</gene>
<dbReference type="InterPro" id="IPR041413">
    <property type="entry name" value="MLTR_LBD"/>
</dbReference>
<dbReference type="Pfam" id="PF01381">
    <property type="entry name" value="HTH_3"/>
    <property type="match status" value="1"/>
</dbReference>
<dbReference type="Gene3D" id="1.10.260.40">
    <property type="entry name" value="lambda repressor-like DNA-binding domains"/>
    <property type="match status" value="1"/>
</dbReference>
<dbReference type="Gene3D" id="3.30.450.180">
    <property type="match status" value="1"/>
</dbReference>
<evidence type="ECO:0000313" key="2">
    <source>
        <dbReference type="EMBL" id="MYC95334.1"/>
    </source>
</evidence>
<dbReference type="InterPro" id="IPR010982">
    <property type="entry name" value="Lambda_DNA-bd_dom_sf"/>
</dbReference>